<dbReference type="PANTHER" id="PTHR35936:SF35">
    <property type="entry name" value="L-CYSTINE-BINDING PROTEIN TCYJ"/>
    <property type="match status" value="1"/>
</dbReference>
<dbReference type="Gene3D" id="3.40.190.10">
    <property type="entry name" value="Periplasmic binding protein-like II"/>
    <property type="match status" value="2"/>
</dbReference>
<dbReference type="SUPFAM" id="SSF53850">
    <property type="entry name" value="Periplasmic binding protein-like II"/>
    <property type="match status" value="1"/>
</dbReference>
<keyword evidence="1 2" id="KW-0732">Signal</keyword>
<dbReference type="PATRIC" id="fig|1231190.3.peg.430"/>
<dbReference type="EMBL" id="AMSI01000001">
    <property type="protein sequence ID" value="EKF44482.1"/>
    <property type="molecule type" value="Genomic_DNA"/>
</dbReference>
<evidence type="ECO:0000313" key="5">
    <source>
        <dbReference type="Proteomes" id="UP000007374"/>
    </source>
</evidence>
<comment type="caution">
    <text evidence="4">The sequence shown here is derived from an EMBL/GenBank/DDBJ whole genome shotgun (WGS) entry which is preliminary data.</text>
</comment>
<evidence type="ECO:0000256" key="1">
    <source>
        <dbReference type="ARBA" id="ARBA00022729"/>
    </source>
</evidence>
<protein>
    <submittedName>
        <fullName evidence="4">Family 3 extracellular solute-binding protein</fullName>
    </submittedName>
</protein>
<dbReference type="Pfam" id="PF00497">
    <property type="entry name" value="SBP_bac_3"/>
    <property type="match status" value="1"/>
</dbReference>
<feature type="signal peptide" evidence="2">
    <location>
        <begin position="1"/>
        <end position="30"/>
    </location>
</feature>
<sequence>MKSAQGNRIRGLAVAMAAAVLLAFLSDANAQQKNTPGFWGPSQRIAKPDLSPITRLRFVTTVDFFPFNYIDGAGILTGFHVDLVRRICAELSITDRCQIQALPWKELRPALEDGRAEAIVAGLAVTPENRKHYLFSQPYMRFPARLIAKRSSLPEEPIAQSLSGKRVGVLGRTTHERLLRDLFPDARATTYSKAQWLYEDLQSGKIDTVFGDGMRLSFWLASPEAKNCCTFAGGPYMAQDYLGQGLAIAVPTDNPMLAEAINFALHEIEASGAFTELYQRYFPVSFY</sequence>
<dbReference type="eggNOG" id="COG0834">
    <property type="taxonomic scope" value="Bacteria"/>
</dbReference>
<reference evidence="4 5" key="1">
    <citation type="journal article" date="2012" name="J. Bacteriol.">
        <title>Genome Sequence of Nitratireductor indicus Type Strain C115.</title>
        <authorList>
            <person name="Lai Q."/>
            <person name="Li G."/>
            <person name="Yu Z."/>
            <person name="Shao Z."/>
        </authorList>
    </citation>
    <scope>NUCLEOTIDE SEQUENCE [LARGE SCALE GENOMIC DNA]</scope>
    <source>
        <strain evidence="4 5">C115</strain>
    </source>
</reference>
<dbReference type="PANTHER" id="PTHR35936">
    <property type="entry name" value="MEMBRANE-BOUND LYTIC MUREIN TRANSGLYCOSYLASE F"/>
    <property type="match status" value="1"/>
</dbReference>
<evidence type="ECO:0000259" key="3">
    <source>
        <dbReference type="SMART" id="SM00062"/>
    </source>
</evidence>
<accession>K2PTS4</accession>
<dbReference type="STRING" id="721133.SAMN05216176_102411"/>
<gene>
    <name evidence="4" type="ORF">NA8A_02030</name>
</gene>
<dbReference type="AlphaFoldDB" id="K2PTS4"/>
<feature type="domain" description="Solute-binding protein family 3/N-terminal" evidence="3">
    <location>
        <begin position="55"/>
        <end position="285"/>
    </location>
</feature>
<feature type="chain" id="PRO_5003866575" evidence="2">
    <location>
        <begin position="31"/>
        <end position="287"/>
    </location>
</feature>
<dbReference type="InterPro" id="IPR001638">
    <property type="entry name" value="Solute-binding_3/MltF_N"/>
</dbReference>
<dbReference type="Proteomes" id="UP000007374">
    <property type="component" value="Unassembled WGS sequence"/>
</dbReference>
<dbReference type="SMART" id="SM00062">
    <property type="entry name" value="PBPb"/>
    <property type="match status" value="1"/>
</dbReference>
<organism evidence="4 5">
    <name type="scientific">Nitratireductor indicus C115</name>
    <dbReference type="NCBI Taxonomy" id="1231190"/>
    <lineage>
        <taxon>Bacteria</taxon>
        <taxon>Pseudomonadati</taxon>
        <taxon>Pseudomonadota</taxon>
        <taxon>Alphaproteobacteria</taxon>
        <taxon>Hyphomicrobiales</taxon>
        <taxon>Phyllobacteriaceae</taxon>
        <taxon>Nitratireductor</taxon>
    </lineage>
</organism>
<evidence type="ECO:0000256" key="2">
    <source>
        <dbReference type="SAM" id="SignalP"/>
    </source>
</evidence>
<dbReference type="RefSeq" id="WP_009755729.1">
    <property type="nucleotide sequence ID" value="NZ_AMSI01000001.1"/>
</dbReference>
<evidence type="ECO:0000313" key="4">
    <source>
        <dbReference type="EMBL" id="EKF44482.1"/>
    </source>
</evidence>
<proteinExistence type="predicted"/>
<name>K2PTS4_9HYPH</name>
<keyword evidence="5" id="KW-1185">Reference proteome</keyword>